<dbReference type="GO" id="GO:0016740">
    <property type="term" value="F:transferase activity"/>
    <property type="evidence" value="ECO:0007669"/>
    <property type="project" value="UniProtKB-KW"/>
</dbReference>
<comment type="caution">
    <text evidence="3">The sequence shown here is derived from an EMBL/GenBank/DDBJ whole genome shotgun (WGS) entry which is preliminary data.</text>
</comment>
<dbReference type="EMBL" id="PUBV01000001">
    <property type="protein sequence ID" value="PWB09737.1"/>
    <property type="molecule type" value="Genomic_DNA"/>
</dbReference>
<name>A0A2V1J3B3_9BACT</name>
<dbReference type="AlphaFoldDB" id="A0A2V1J3B3"/>
<dbReference type="GO" id="GO:0005829">
    <property type="term" value="C:cytosol"/>
    <property type="evidence" value="ECO:0007669"/>
    <property type="project" value="TreeGrafter"/>
</dbReference>
<sequence>MAVILNIDTSTEVCSVALSAEGTVLCHREEFEQRNHATLLSGFIKDCLDRLRELELSLDAVAVSMGPGSYTGLRIGLSEAKGLAYALGLPLIGVDTLQLLAVSVMFSGYEYPEGAVYAPMIDARRMEVFTGVYDQALTPLLEPAPMILDADSYAGFLEKSTVLFFGNGSDKAREVVTSPNAVFVPDVKPLAVDMTALSELKWSRREFLDLAYSTPWYRKEFQATSPRDPLASSSASNSPRTAR</sequence>
<dbReference type="InterPro" id="IPR043129">
    <property type="entry name" value="ATPase_NBD"/>
</dbReference>
<reference evidence="4" key="1">
    <citation type="submission" date="2018-02" db="EMBL/GenBank/DDBJ databases">
        <authorList>
            <person name="Clavel T."/>
            <person name="Strowig T."/>
        </authorList>
    </citation>
    <scope>NUCLEOTIDE SEQUENCE [LARGE SCALE GENOMIC DNA]</scope>
    <source>
        <strain evidence="4">DSM 100764</strain>
    </source>
</reference>
<organism evidence="3 4">
    <name type="scientific">Paramuribaculum intestinale</name>
    <dbReference type="NCBI Taxonomy" id="2094151"/>
    <lineage>
        <taxon>Bacteria</taxon>
        <taxon>Pseudomonadati</taxon>
        <taxon>Bacteroidota</taxon>
        <taxon>Bacteroidia</taxon>
        <taxon>Bacteroidales</taxon>
        <taxon>Muribaculaceae</taxon>
        <taxon>Paramuribaculum</taxon>
    </lineage>
</organism>
<dbReference type="PANTHER" id="PTHR11735:SF11">
    <property type="entry name" value="TRNA THREONYLCARBAMOYLADENOSINE BIOSYNTHESIS PROTEIN TSAB"/>
    <property type="match status" value="1"/>
</dbReference>
<dbReference type="InterPro" id="IPR022496">
    <property type="entry name" value="T6A_TsaB"/>
</dbReference>
<dbReference type="SUPFAM" id="SSF53067">
    <property type="entry name" value="Actin-like ATPase domain"/>
    <property type="match status" value="2"/>
</dbReference>
<gene>
    <name evidence="3" type="primary">tsaB</name>
    <name evidence="3" type="ORF">C5O25_00595</name>
</gene>
<feature type="region of interest" description="Disordered" evidence="1">
    <location>
        <begin position="223"/>
        <end position="243"/>
    </location>
</feature>
<evidence type="ECO:0000313" key="4">
    <source>
        <dbReference type="Proteomes" id="UP000244925"/>
    </source>
</evidence>
<dbReference type="Gene3D" id="3.30.420.40">
    <property type="match status" value="2"/>
</dbReference>
<dbReference type="NCBIfam" id="TIGR03725">
    <property type="entry name" value="T6A_YeaZ"/>
    <property type="match status" value="1"/>
</dbReference>
<dbReference type="GeneID" id="93424258"/>
<dbReference type="Pfam" id="PF00814">
    <property type="entry name" value="TsaD"/>
    <property type="match status" value="1"/>
</dbReference>
<feature type="domain" description="Gcp-like" evidence="2">
    <location>
        <begin position="33"/>
        <end position="135"/>
    </location>
</feature>
<proteinExistence type="predicted"/>
<dbReference type="InterPro" id="IPR000905">
    <property type="entry name" value="Gcp-like_dom"/>
</dbReference>
<protein>
    <submittedName>
        <fullName evidence="3">tRNA (Adenosine(37)-N6)-threonylcarbamoyltransferase complex dimerization subunit type 1 TsaB</fullName>
    </submittedName>
</protein>
<keyword evidence="4" id="KW-1185">Reference proteome</keyword>
<dbReference type="CDD" id="cd24032">
    <property type="entry name" value="ASKHA_NBD_TsaB"/>
    <property type="match status" value="1"/>
</dbReference>
<feature type="compositionally biased region" description="Polar residues" evidence="1">
    <location>
        <begin position="231"/>
        <end position="243"/>
    </location>
</feature>
<evidence type="ECO:0000256" key="1">
    <source>
        <dbReference type="SAM" id="MobiDB-lite"/>
    </source>
</evidence>
<evidence type="ECO:0000313" key="3">
    <source>
        <dbReference type="EMBL" id="PWB09737.1"/>
    </source>
</evidence>
<dbReference type="Proteomes" id="UP000244925">
    <property type="component" value="Unassembled WGS sequence"/>
</dbReference>
<dbReference type="GO" id="GO:0002949">
    <property type="term" value="P:tRNA threonylcarbamoyladenosine modification"/>
    <property type="evidence" value="ECO:0007669"/>
    <property type="project" value="InterPro"/>
</dbReference>
<dbReference type="PANTHER" id="PTHR11735">
    <property type="entry name" value="TRNA N6-ADENOSINE THREONYLCARBAMOYLTRANSFERASE"/>
    <property type="match status" value="1"/>
</dbReference>
<accession>A0A2V1J3B3</accession>
<evidence type="ECO:0000259" key="2">
    <source>
        <dbReference type="Pfam" id="PF00814"/>
    </source>
</evidence>
<keyword evidence="3" id="KW-0808">Transferase</keyword>
<dbReference type="RefSeq" id="WP_107034789.1">
    <property type="nucleotide sequence ID" value="NZ_CAONGC010000017.1"/>
</dbReference>